<protein>
    <submittedName>
        <fullName evidence="2">Uncharacterized protein</fullName>
    </submittedName>
</protein>
<evidence type="ECO:0000256" key="1">
    <source>
        <dbReference type="SAM" id="MobiDB-lite"/>
    </source>
</evidence>
<gene>
    <name evidence="2" type="ORF">GSLYS_00018919001</name>
</gene>
<feature type="compositionally biased region" description="Basic and acidic residues" evidence="1">
    <location>
        <begin position="202"/>
        <end position="211"/>
    </location>
</feature>
<evidence type="ECO:0000313" key="2">
    <source>
        <dbReference type="EMBL" id="CAL1545436.1"/>
    </source>
</evidence>
<dbReference type="EMBL" id="CAXITT010000708">
    <property type="protein sequence ID" value="CAL1545436.1"/>
    <property type="molecule type" value="Genomic_DNA"/>
</dbReference>
<evidence type="ECO:0000313" key="3">
    <source>
        <dbReference type="Proteomes" id="UP001497497"/>
    </source>
</evidence>
<dbReference type="AlphaFoldDB" id="A0AAV2IIL1"/>
<keyword evidence="3" id="KW-1185">Reference proteome</keyword>
<feature type="non-terminal residue" evidence="2">
    <location>
        <position position="240"/>
    </location>
</feature>
<feature type="region of interest" description="Disordered" evidence="1">
    <location>
        <begin position="194"/>
        <end position="240"/>
    </location>
</feature>
<name>A0AAV2IIL1_LYMST</name>
<proteinExistence type="predicted"/>
<reference evidence="2 3" key="1">
    <citation type="submission" date="2024-04" db="EMBL/GenBank/DDBJ databases">
        <authorList>
            <consortium name="Genoscope - CEA"/>
            <person name="William W."/>
        </authorList>
    </citation>
    <scope>NUCLEOTIDE SEQUENCE [LARGE SCALE GENOMIC DNA]</scope>
</reference>
<organism evidence="2 3">
    <name type="scientific">Lymnaea stagnalis</name>
    <name type="common">Great pond snail</name>
    <name type="synonym">Helix stagnalis</name>
    <dbReference type="NCBI Taxonomy" id="6523"/>
    <lineage>
        <taxon>Eukaryota</taxon>
        <taxon>Metazoa</taxon>
        <taxon>Spiralia</taxon>
        <taxon>Lophotrochozoa</taxon>
        <taxon>Mollusca</taxon>
        <taxon>Gastropoda</taxon>
        <taxon>Heterobranchia</taxon>
        <taxon>Euthyneura</taxon>
        <taxon>Panpulmonata</taxon>
        <taxon>Hygrophila</taxon>
        <taxon>Lymnaeoidea</taxon>
        <taxon>Lymnaeidae</taxon>
        <taxon>Lymnaea</taxon>
    </lineage>
</organism>
<dbReference type="Proteomes" id="UP001497497">
    <property type="component" value="Unassembled WGS sequence"/>
</dbReference>
<feature type="non-terminal residue" evidence="2">
    <location>
        <position position="1"/>
    </location>
</feature>
<sequence length="240" mass="25770">DSPVIQPVVASFIGDSYQCTADLCESNVQCVTFDQGQNKNFNSLSNRQKEQNRTQPLNEMGEHLALQKSNCDKNLINKDSSGTFLSANSNILTVNCDSAISVESALTDANSHASYISHKLLKGSALDSSLADASSISTIPNKDSVSKNLFQDYSISSSHKNLSHSTGANLPNSDNLFAVSNHLSDSITNEILNKTSQNGEKSMQDKTKENTSDQNPTTFLGGGEVTSTEKTDVIKGLLSN</sequence>
<comment type="caution">
    <text evidence="2">The sequence shown here is derived from an EMBL/GenBank/DDBJ whole genome shotgun (WGS) entry which is preliminary data.</text>
</comment>
<accession>A0AAV2IIL1</accession>